<proteinExistence type="predicted"/>
<gene>
    <name evidence="1" type="ORF">MSKU9_0682</name>
</gene>
<keyword evidence="2" id="KW-1185">Reference proteome</keyword>
<protein>
    <submittedName>
        <fullName evidence="1">Uncharacterized protein</fullName>
    </submittedName>
</protein>
<organism evidence="1 2">
    <name type="scientific">Komagataeibacter diospyri</name>
    <dbReference type="NCBI Taxonomy" id="1932662"/>
    <lineage>
        <taxon>Bacteria</taxon>
        <taxon>Pseudomonadati</taxon>
        <taxon>Pseudomonadota</taxon>
        <taxon>Alphaproteobacteria</taxon>
        <taxon>Acetobacterales</taxon>
        <taxon>Acetobacteraceae</taxon>
        <taxon>Komagataeibacter</taxon>
    </lineage>
</organism>
<evidence type="ECO:0000313" key="2">
    <source>
        <dbReference type="Proteomes" id="UP000315095"/>
    </source>
</evidence>
<name>A0A4P5NRW8_9PROT</name>
<comment type="caution">
    <text evidence="1">The sequence shown here is derived from an EMBL/GenBank/DDBJ whole genome shotgun (WGS) entry which is preliminary data.</text>
</comment>
<accession>A0A4P5NRW8</accession>
<evidence type="ECO:0000313" key="1">
    <source>
        <dbReference type="EMBL" id="GCE82541.1"/>
    </source>
</evidence>
<sequence length="79" mass="9186">MRGRDEEQAWRVYTLRGIYQHPFDIRYCGRTTVQHGTIHRPPFRALIGTIQQDAKHELIFKIDSFVLAANEKALDASMV</sequence>
<dbReference type="Proteomes" id="UP000315095">
    <property type="component" value="Unassembled WGS sequence"/>
</dbReference>
<reference evidence="2" key="1">
    <citation type="submission" date="2017-01" db="EMBL/GenBank/DDBJ databases">
        <title>Komagataeibacter sp. MSKU9 whole genome sequencing project.</title>
        <authorList>
            <person name="Matsutani M."/>
            <person name="Naloka K."/>
            <person name="Theeragool G."/>
            <person name="Yakushi T."/>
            <person name="Matsushita K."/>
        </authorList>
    </citation>
    <scope>NUCLEOTIDE SEQUENCE [LARGE SCALE GENOMIC DNA]</scope>
    <source>
        <strain evidence="2">MSKU9</strain>
    </source>
</reference>
<dbReference type="AlphaFoldDB" id="A0A4P5NRW8"/>
<dbReference type="EMBL" id="BDLU01000023">
    <property type="protein sequence ID" value="GCE82541.1"/>
    <property type="molecule type" value="Genomic_DNA"/>
</dbReference>